<reference evidence="3" key="1">
    <citation type="submission" date="2017-09" db="EMBL/GenBank/DDBJ databases">
        <title>Arcobacter canalis sp. nov., a new species isolated from a water canal contaminated with urban sewage.</title>
        <authorList>
            <person name="Perez-Cataluna A."/>
            <person name="Salas-Masso N."/>
            <person name="Figueras M.J."/>
        </authorList>
    </citation>
    <scope>NUCLEOTIDE SEQUENCE [LARGE SCALE GENOMIC DNA]</scope>
    <source>
        <strain evidence="3">CECT 7727</strain>
    </source>
</reference>
<reference evidence="1 4" key="3">
    <citation type="submission" date="2018-08" db="EMBL/GenBank/DDBJ databases">
        <title>Complete genome of the Arcobacter marinus type strain JCM 15502.</title>
        <authorList>
            <person name="Miller W.G."/>
            <person name="Yee E."/>
            <person name="Huynh S."/>
            <person name="Parker C.T."/>
        </authorList>
    </citation>
    <scope>NUCLEOTIDE SEQUENCE [LARGE SCALE GENOMIC DNA]</scope>
    <source>
        <strain evidence="1 4">JCM 15502</strain>
    </source>
</reference>
<evidence type="ECO:0000313" key="3">
    <source>
        <dbReference type="Proteomes" id="UP000224740"/>
    </source>
</evidence>
<dbReference type="Proteomes" id="UP000224740">
    <property type="component" value="Unassembled WGS sequence"/>
</dbReference>
<protein>
    <submittedName>
        <fullName evidence="1">Uncharacterized protein</fullName>
    </submittedName>
</protein>
<dbReference type="Proteomes" id="UP000264693">
    <property type="component" value="Chromosome"/>
</dbReference>
<accession>A0A347TLU8</accession>
<reference evidence="2" key="2">
    <citation type="submission" date="2017-09" db="EMBL/GenBank/DDBJ databases">
        <authorList>
            <person name="Perez-Cataluna A."/>
            <person name="Figueras M.J."/>
            <person name="Salas-Masso N."/>
        </authorList>
    </citation>
    <scope>NUCLEOTIDE SEQUENCE</scope>
    <source>
        <strain evidence="2">CECT 7727</strain>
    </source>
</reference>
<dbReference type="EMBL" id="CP032101">
    <property type="protein sequence ID" value="AXX87576.1"/>
    <property type="molecule type" value="Genomic_DNA"/>
</dbReference>
<evidence type="ECO:0000313" key="2">
    <source>
        <dbReference type="EMBL" id="PHO14459.1"/>
    </source>
</evidence>
<dbReference type="AlphaFoldDB" id="A0A347TLU8"/>
<gene>
    <name evidence="1" type="ORF">AMRN_1849</name>
    <name evidence="2" type="ORF">CPH92_11645</name>
</gene>
<dbReference type="EMBL" id="NXAO01000054">
    <property type="protein sequence ID" value="PHO14459.1"/>
    <property type="molecule type" value="Genomic_DNA"/>
</dbReference>
<evidence type="ECO:0000313" key="1">
    <source>
        <dbReference type="EMBL" id="AXX87576.1"/>
    </source>
</evidence>
<dbReference type="RefSeq" id="WP_099312031.1">
    <property type="nucleotide sequence ID" value="NZ_CP032101.1"/>
</dbReference>
<name>A0A347TLU8_9BACT</name>
<dbReference type="KEGG" id="amar:AMRN_1849"/>
<keyword evidence="3" id="KW-1185">Reference proteome</keyword>
<proteinExistence type="predicted"/>
<organism evidence="1 4">
    <name type="scientific">Malaciobacter marinus</name>
    <dbReference type="NCBI Taxonomy" id="505249"/>
    <lineage>
        <taxon>Bacteria</taxon>
        <taxon>Pseudomonadati</taxon>
        <taxon>Campylobacterota</taxon>
        <taxon>Epsilonproteobacteria</taxon>
        <taxon>Campylobacterales</taxon>
        <taxon>Arcobacteraceae</taxon>
        <taxon>Malaciobacter</taxon>
    </lineage>
</organism>
<sequence length="137" mass="15896">MIRELKDKIKIDYMSLIFNLIDIDTVDLNTNIALLASKESDIQDGYYDITHFTTNDGNKNQAYYEKNSNDSMNVAFTNTDENLLLSTLFCPTSLLQRENLYSLSLLSSHKILSSSLELEKNKILNNRFYERIERRVA</sequence>
<evidence type="ECO:0000313" key="4">
    <source>
        <dbReference type="Proteomes" id="UP000264693"/>
    </source>
</evidence>